<feature type="transmembrane region" description="Helical" evidence="1">
    <location>
        <begin position="65"/>
        <end position="98"/>
    </location>
</feature>
<keyword evidence="1" id="KW-0472">Membrane</keyword>
<proteinExistence type="predicted"/>
<dbReference type="NCBIfam" id="TIGR02185">
    <property type="entry name" value="Trep_Strep"/>
    <property type="match status" value="1"/>
</dbReference>
<name>A0ABR6TMC8_9FIRM</name>
<feature type="transmembrane region" description="Helical" evidence="1">
    <location>
        <begin position="162"/>
        <end position="183"/>
    </location>
</feature>
<keyword evidence="1" id="KW-0812">Transmembrane</keyword>
<feature type="transmembrane region" description="Helical" evidence="1">
    <location>
        <begin position="110"/>
        <end position="133"/>
    </location>
</feature>
<dbReference type="InterPro" id="IPR011733">
    <property type="entry name" value="CHP02185_IM"/>
</dbReference>
<dbReference type="Proteomes" id="UP000713904">
    <property type="component" value="Unassembled WGS sequence"/>
</dbReference>
<keyword evidence="3" id="KW-1185">Reference proteome</keyword>
<comment type="caution">
    <text evidence="2">The sequence shown here is derived from an EMBL/GenBank/DDBJ whole genome shotgun (WGS) entry which is preliminary data.</text>
</comment>
<sequence length="198" mass="21866">MNLKDVIKVTLFGVIGFVISVVTGMAVSALGTFGTFVHTSLGAILTGPLVIVMCQKVHKKGSISLYYLISAIVYLVMGLWPMSIILILSAVISGILLGNSNNYFDYKKIGIAYVIAELIYSLHGFIFILVMGVEGLVRQFPNMFTVEKAQWMKDFFLNPRNMAIILSIQIIASIIGVFFGKYIHKKFFAKNNNGTVLN</sequence>
<gene>
    <name evidence="2" type="ORF">HLB29_06355</name>
</gene>
<dbReference type="EMBL" id="JABGBW010000004">
    <property type="protein sequence ID" value="MBC2576303.1"/>
    <property type="molecule type" value="Genomic_DNA"/>
</dbReference>
<keyword evidence="1" id="KW-1133">Transmembrane helix</keyword>
<dbReference type="Pfam" id="PF09605">
    <property type="entry name" value="Trep_Strep"/>
    <property type="match status" value="1"/>
</dbReference>
<organism evidence="2 3">
    <name type="scientific">Peptostreptococcus canis</name>
    <dbReference type="NCBI Taxonomy" id="1159213"/>
    <lineage>
        <taxon>Bacteria</taxon>
        <taxon>Bacillati</taxon>
        <taxon>Bacillota</taxon>
        <taxon>Clostridia</taxon>
        <taxon>Peptostreptococcales</taxon>
        <taxon>Peptostreptococcaceae</taxon>
        <taxon>Peptostreptococcus</taxon>
    </lineage>
</organism>
<accession>A0ABR6TMC8</accession>
<feature type="transmembrane region" description="Helical" evidence="1">
    <location>
        <begin position="9"/>
        <end position="30"/>
    </location>
</feature>
<reference evidence="2 3" key="1">
    <citation type="submission" date="2020-05" db="EMBL/GenBank/DDBJ databases">
        <title>Draft genome of xy-202 and genomic insight in genome of the genus Peptostreptococcus.</title>
        <authorList>
            <person name="Zhang Z."/>
        </authorList>
    </citation>
    <scope>NUCLEOTIDE SEQUENCE [LARGE SCALE GENOMIC DNA]</scope>
    <source>
        <strain evidence="2 3">DSM 27025</strain>
    </source>
</reference>
<evidence type="ECO:0000256" key="1">
    <source>
        <dbReference type="SAM" id="Phobius"/>
    </source>
</evidence>
<feature type="transmembrane region" description="Helical" evidence="1">
    <location>
        <begin position="36"/>
        <end position="53"/>
    </location>
</feature>
<evidence type="ECO:0000313" key="2">
    <source>
        <dbReference type="EMBL" id="MBC2576303.1"/>
    </source>
</evidence>
<protein>
    <submittedName>
        <fullName evidence="2">MptD family putative ECF transporter S component</fullName>
    </submittedName>
</protein>
<evidence type="ECO:0000313" key="3">
    <source>
        <dbReference type="Proteomes" id="UP000713904"/>
    </source>
</evidence>